<feature type="non-terminal residue" evidence="1">
    <location>
        <position position="72"/>
    </location>
</feature>
<gene>
    <name evidence="1" type="ORF">METZ01_LOCUS320780</name>
</gene>
<proteinExistence type="predicted"/>
<protein>
    <submittedName>
        <fullName evidence="1">Uncharacterized protein</fullName>
    </submittedName>
</protein>
<accession>A0A382P3M6</accession>
<reference evidence="1" key="1">
    <citation type="submission" date="2018-05" db="EMBL/GenBank/DDBJ databases">
        <authorList>
            <person name="Lanie J.A."/>
            <person name="Ng W.-L."/>
            <person name="Kazmierczak K.M."/>
            <person name="Andrzejewski T.M."/>
            <person name="Davidsen T.M."/>
            <person name="Wayne K.J."/>
            <person name="Tettelin H."/>
            <person name="Glass J.I."/>
            <person name="Rusch D."/>
            <person name="Podicherti R."/>
            <person name="Tsui H.-C.T."/>
            <person name="Winkler M.E."/>
        </authorList>
    </citation>
    <scope>NUCLEOTIDE SEQUENCE</scope>
</reference>
<sequence length="72" mass="8017">MHNVVDVDTASESIGRRQRVVVQSNDRSGSQAGFSAPGFQFRWPDKIFIAVGAAWQEVQYILSPNNREQPGL</sequence>
<evidence type="ECO:0000313" key="1">
    <source>
        <dbReference type="EMBL" id="SVC67926.1"/>
    </source>
</evidence>
<organism evidence="1">
    <name type="scientific">marine metagenome</name>
    <dbReference type="NCBI Taxonomy" id="408172"/>
    <lineage>
        <taxon>unclassified sequences</taxon>
        <taxon>metagenomes</taxon>
        <taxon>ecological metagenomes</taxon>
    </lineage>
</organism>
<name>A0A382P3M6_9ZZZZ</name>
<dbReference type="EMBL" id="UINC01104628">
    <property type="protein sequence ID" value="SVC67926.1"/>
    <property type="molecule type" value="Genomic_DNA"/>
</dbReference>
<dbReference type="AlphaFoldDB" id="A0A382P3M6"/>